<dbReference type="Proteomes" id="UP000130752">
    <property type="component" value="Segment"/>
</dbReference>
<dbReference type="Proteomes" id="UP000106924">
    <property type="component" value="Segment"/>
</dbReference>
<evidence type="ECO:0000313" key="5">
    <source>
        <dbReference type="Proteomes" id="UP000106924"/>
    </source>
</evidence>
<sequence length="245" mass="26940">MEGCVSMLFDLLAAAKCQRLLQEEALEVVLTNINVFYAQWAGAFATTVDYGAAAHGGSVGGSGAGEHFGAAYIRQLLNGGHFMAHDGQLTFTEGSQLCRLTNRLLPVSELSLVYYEPSLPKLVAWEQSASDLARDERPYLDPNMIRNCLEPELTASKMSLLESAASGRGGGFAKRKRLGLVDPRDERLALLHQRMRSEAGSMYVSKEYASELVMYCVTSMAVLEFLGYPEKPCQPPTTPMMEEHY</sequence>
<reference evidence="2" key="2">
    <citation type="submission" date="2007-03" db="EMBL/GenBank/DDBJ databases">
        <title>Comparative genomics of carp herpesviruses.</title>
        <authorList>
            <person name="Davison A.J."/>
            <person name="Kurobe T."/>
            <person name="Gatherer D."/>
            <person name="Cunningham C."/>
            <person name="Waltzek T.B."/>
            <person name="Korf I."/>
            <person name="Fukuda H."/>
            <person name="Hedrick R.P."/>
        </authorList>
    </citation>
    <scope>NUCLEOTIDE SEQUENCE</scope>
    <source>
        <strain evidence="2">KHV-U</strain>
    </source>
</reference>
<reference evidence="6 7" key="3">
    <citation type="journal article" date="2008" name="J. Virol.">
        <title>Cloning of the koi herpesvirus genome as an infectious bacterial artificial chromosome demonstrates that disruption of the thymidine kinase locus induces partial attenuation in Cyprinus carpio koi.</title>
        <authorList>
            <person name="Costes B."/>
            <person name="Fournier G."/>
            <person name="Michel B."/>
            <person name="Delforge C."/>
            <person name="Raj V.S."/>
            <person name="Dewals B."/>
            <person name="Gillet L."/>
            <person name="Drion P."/>
            <person name="Body A."/>
            <person name="Schynts F."/>
            <person name="Lieffrig F."/>
            <person name="Vanderplasschen A."/>
        </authorList>
    </citation>
    <scope>NUCLEOTIDE SEQUENCE [LARGE SCALE GENOMIC DNA]</scope>
    <source>
        <strain evidence="4">FL</strain>
    </source>
</reference>
<evidence type="ECO:0000313" key="6">
    <source>
        <dbReference type="Proteomes" id="UP000128453"/>
    </source>
</evidence>
<proteinExistence type="predicted"/>
<evidence type="ECO:0000313" key="8">
    <source>
        <dbReference type="Proteomes" id="UP000156776"/>
    </source>
</evidence>
<evidence type="ECO:0000313" key="7">
    <source>
        <dbReference type="Proteomes" id="UP000130752"/>
    </source>
</evidence>
<dbReference type="Proteomes" id="UP000160099">
    <property type="component" value="Segment"/>
</dbReference>
<accession>A3QMP3</accession>
<dbReference type="EMBL" id="DQ177346">
    <property type="protein sequence ID" value="ABF81813.1"/>
    <property type="molecule type" value="Genomic_DNA"/>
</dbReference>
<keyword evidence="8" id="KW-1185">Reference proteome</keyword>
<dbReference type="KEGG" id="vg:11266405"/>
<dbReference type="EMBL" id="KP343684">
    <property type="protein sequence ID" value="AJP55718.1"/>
    <property type="molecule type" value="Genomic_DNA"/>
</dbReference>
<reference evidence="5 8" key="1">
    <citation type="journal article" date="2007" name="J. Virol.">
        <title>Genome sequences of three koi herpesvirus isolates representing the expanding distribution of an emerging disease threatening koi and common carp worldwide.</title>
        <authorList>
            <person name="Aoki T."/>
            <person name="Hirono I."/>
            <person name="Kurokawa K."/>
            <person name="Fukuda H."/>
            <person name="Nahary R."/>
            <person name="Eldar A."/>
            <person name="Davison A.J."/>
            <person name="Waltzek T.B."/>
            <person name="Bercovier H."/>
            <person name="Hedrick R.P."/>
        </authorList>
    </citation>
    <scope>NUCLEOTIDE SEQUENCE [LARGE SCALE GENOMIC DNA]</scope>
    <source>
        <strain evidence="1">KHV-I</strain>
        <strain evidence="2 8">KHV-U</strain>
    </source>
</reference>
<dbReference type="GeneID" id="11266405"/>
<dbReference type="RefSeq" id="YP_001096110.1">
    <property type="nucleotide sequence ID" value="NC_009127.1"/>
</dbReference>
<organism evidence="1 5">
    <name type="scientific">Cyprinid herpesvirus 3</name>
    <name type="common">CyHV-3</name>
    <dbReference type="NCBI Taxonomy" id="180230"/>
    <lineage>
        <taxon>Viruses</taxon>
        <taxon>Duplodnaviria</taxon>
        <taxon>Heunggongvirae</taxon>
        <taxon>Peploviricota</taxon>
        <taxon>Herviviricetes</taxon>
        <taxon>Herpesvirales</taxon>
        <taxon>Alloherpesviridae</taxon>
        <taxon>Cyvirus</taxon>
        <taxon>Cyvirus cyprinidallo3</taxon>
    </lineage>
</organism>
<dbReference type="Proteomes" id="UP000156776">
    <property type="component" value="Segment"/>
</dbReference>
<dbReference type="OrthoDB" id="32391at10239"/>
<name>A3QMP3_CYHV3</name>
<reference evidence="3 9" key="6">
    <citation type="journal article" date="2015" name="Vet. Microbiol.">
        <title>Whole-genome sequence of a novel Chinese cyprinid herpesvirus 3 isolate reveals the existence of a distinct European genotype in East Asia.</title>
        <authorList>
            <person name="Li W."/>
            <person name="Lee X."/>
            <person name="Weng S."/>
            <person name="He J."/>
            <person name="Dong C."/>
        </authorList>
    </citation>
    <scope>NUCLEOTIDE SEQUENCE [LARGE SCALE GENOMIC DNA]</scope>
    <source>
        <strain evidence="3">KHV-GZ11</strain>
    </source>
</reference>
<reference evidence="6 7" key="5">
    <citation type="journal article" date="2015" name="PLoS Pathog.">
        <title>Rational development of an attenuated recombinant cyprinid herpesvirus 3 vaccine using prokaryotic mutagenesis and in vivo bioluminescent imaging.</title>
        <authorList>
            <person name="Boutier M."/>
            <person name="Ronsmans M."/>
            <person name="Ouyang P."/>
            <person name="Fournier G."/>
            <person name="Reschner A."/>
            <person name="Rakus K."/>
            <person name="Wilkie G.S."/>
            <person name="Farnir F."/>
            <person name="Bayrou C."/>
            <person name="Lieffrig F."/>
            <person name="Li H."/>
            <person name="Desmecht D."/>
            <person name="Davison A.J."/>
            <person name="Vanderplasschen A."/>
        </authorList>
    </citation>
    <scope>NUCLEOTIDE SEQUENCE [LARGE SCALE GENOMIC DNA]</scope>
    <source>
        <strain evidence="4">FL</strain>
    </source>
</reference>
<evidence type="ECO:0000313" key="3">
    <source>
        <dbReference type="EMBL" id="AIC32430.1"/>
    </source>
</evidence>
<evidence type="ECO:0000313" key="9">
    <source>
        <dbReference type="Proteomes" id="UP000160099"/>
    </source>
</evidence>
<dbReference type="EMBL" id="KJ627438">
    <property type="protein sequence ID" value="AIC32430.1"/>
    <property type="molecule type" value="Genomic_DNA"/>
</dbReference>
<dbReference type="Proteomes" id="UP000128453">
    <property type="component" value="Segment"/>
</dbReference>
<gene>
    <name evidence="3" type="ORF">CyHV3-GZ_ORF75R</name>
    <name evidence="2" type="ORF">CyHV3_ORF75</name>
</gene>
<dbReference type="EMBL" id="DQ657948">
    <property type="protein sequence ID" value="ABG42902.1"/>
    <property type="molecule type" value="Genomic_DNA"/>
</dbReference>
<dbReference type="EMBL" id="KP343683">
    <property type="protein sequence ID" value="AJP55563.1"/>
    <property type="molecule type" value="Genomic_DNA"/>
</dbReference>
<evidence type="ECO:0000313" key="4">
    <source>
        <dbReference type="EMBL" id="AJP55563.1"/>
    </source>
</evidence>
<evidence type="ECO:0000313" key="2">
    <source>
        <dbReference type="EMBL" id="ABG42902.1"/>
    </source>
</evidence>
<reference evidence="6 7" key="4">
    <citation type="journal article" date="2009" name="J. Virol.">
        <title>The major portal of entry of koi herpesvirus in Cyprinus carpio is the skin.</title>
        <authorList>
            <person name="Costes B."/>
            <person name="Raj V.S."/>
            <person name="Michel B."/>
            <person name="Fournier G."/>
            <person name="Thirion M."/>
            <person name="Gillet L."/>
            <person name="Mast J."/>
            <person name="Lieffrig F."/>
            <person name="Bremont M."/>
            <person name="Vanderplasschen A."/>
        </authorList>
    </citation>
    <scope>NUCLEOTIDE SEQUENCE [LARGE SCALE GENOMIC DNA]</scope>
    <source>
        <strain evidence="4">FL</strain>
    </source>
</reference>
<protein>
    <submittedName>
        <fullName evidence="3">ORF75R</fullName>
    </submittedName>
    <submittedName>
        <fullName evidence="2">Protein ORF75</fullName>
    </submittedName>
</protein>
<evidence type="ECO:0000313" key="1">
    <source>
        <dbReference type="EMBL" id="ABF81813.1"/>
    </source>
</evidence>